<name>A0AAW1XDI8_RUBAR</name>
<dbReference type="EMBL" id="JBEDUW010000004">
    <property type="protein sequence ID" value="KAK9934940.1"/>
    <property type="molecule type" value="Genomic_DNA"/>
</dbReference>
<feature type="transmembrane region" description="Helical" evidence="2">
    <location>
        <begin position="30"/>
        <end position="53"/>
    </location>
</feature>
<feature type="transmembrane region" description="Helical" evidence="2">
    <location>
        <begin position="59"/>
        <end position="78"/>
    </location>
</feature>
<keyword evidence="4" id="KW-1185">Reference proteome</keyword>
<proteinExistence type="predicted"/>
<evidence type="ECO:0000313" key="3">
    <source>
        <dbReference type="EMBL" id="KAK9934940.1"/>
    </source>
</evidence>
<feature type="region of interest" description="Disordered" evidence="1">
    <location>
        <begin position="146"/>
        <end position="190"/>
    </location>
</feature>
<feature type="compositionally biased region" description="Basic and acidic residues" evidence="1">
    <location>
        <begin position="147"/>
        <end position="166"/>
    </location>
</feature>
<accession>A0AAW1XDI8</accession>
<sequence>MSKPPSSPLALEMHLAFSHKNSILFKLLRLWAKATVCAVVLPTNFFICVPLSILVIPPLFIAFTWAFFLCKILCYFLCPLRVLDIMRFFGFCTTLILGSSSTSKDRNGDDEDDKMKELIAKSLEDKPPQAMSVVELDPSEVPCFYESDDHDHEQENSKDENGKIGMDEEEGSWQILVPKPALPKRKRDKHSFHEVLSYWRSKEKGEAP</sequence>
<keyword evidence="2" id="KW-0812">Transmembrane</keyword>
<comment type="caution">
    <text evidence="3">The sequence shown here is derived from an EMBL/GenBank/DDBJ whole genome shotgun (WGS) entry which is preliminary data.</text>
</comment>
<reference evidence="3 4" key="1">
    <citation type="journal article" date="2023" name="G3 (Bethesda)">
        <title>A chromosome-length genome assembly and annotation of blackberry (Rubus argutus, cv. 'Hillquist').</title>
        <authorList>
            <person name="Bruna T."/>
            <person name="Aryal R."/>
            <person name="Dudchenko O."/>
            <person name="Sargent D.J."/>
            <person name="Mead D."/>
            <person name="Buti M."/>
            <person name="Cavallini A."/>
            <person name="Hytonen T."/>
            <person name="Andres J."/>
            <person name="Pham M."/>
            <person name="Weisz D."/>
            <person name="Mascagni F."/>
            <person name="Usai G."/>
            <person name="Natali L."/>
            <person name="Bassil N."/>
            <person name="Fernandez G.E."/>
            <person name="Lomsadze A."/>
            <person name="Armour M."/>
            <person name="Olukolu B."/>
            <person name="Poorten T."/>
            <person name="Britton C."/>
            <person name="Davik J."/>
            <person name="Ashrafi H."/>
            <person name="Aiden E.L."/>
            <person name="Borodovsky M."/>
            <person name="Worthington M."/>
        </authorList>
    </citation>
    <scope>NUCLEOTIDE SEQUENCE [LARGE SCALE GENOMIC DNA]</scope>
    <source>
        <strain evidence="3">PI 553951</strain>
    </source>
</reference>
<keyword evidence="2" id="KW-0472">Membrane</keyword>
<evidence type="ECO:0000256" key="2">
    <source>
        <dbReference type="SAM" id="Phobius"/>
    </source>
</evidence>
<dbReference type="AlphaFoldDB" id="A0AAW1XDI8"/>
<evidence type="ECO:0000313" key="4">
    <source>
        <dbReference type="Proteomes" id="UP001457282"/>
    </source>
</evidence>
<organism evidence="3 4">
    <name type="scientific">Rubus argutus</name>
    <name type="common">Southern blackberry</name>
    <dbReference type="NCBI Taxonomy" id="59490"/>
    <lineage>
        <taxon>Eukaryota</taxon>
        <taxon>Viridiplantae</taxon>
        <taxon>Streptophyta</taxon>
        <taxon>Embryophyta</taxon>
        <taxon>Tracheophyta</taxon>
        <taxon>Spermatophyta</taxon>
        <taxon>Magnoliopsida</taxon>
        <taxon>eudicotyledons</taxon>
        <taxon>Gunneridae</taxon>
        <taxon>Pentapetalae</taxon>
        <taxon>rosids</taxon>
        <taxon>fabids</taxon>
        <taxon>Rosales</taxon>
        <taxon>Rosaceae</taxon>
        <taxon>Rosoideae</taxon>
        <taxon>Rosoideae incertae sedis</taxon>
        <taxon>Rubus</taxon>
    </lineage>
</organism>
<protein>
    <submittedName>
        <fullName evidence="3">Uncharacterized protein</fullName>
    </submittedName>
</protein>
<keyword evidence="2" id="KW-1133">Transmembrane helix</keyword>
<dbReference type="Proteomes" id="UP001457282">
    <property type="component" value="Unassembled WGS sequence"/>
</dbReference>
<evidence type="ECO:0000256" key="1">
    <source>
        <dbReference type="SAM" id="MobiDB-lite"/>
    </source>
</evidence>
<gene>
    <name evidence="3" type="ORF">M0R45_022062</name>
</gene>